<feature type="compositionally biased region" description="Basic and acidic residues" evidence="1">
    <location>
        <begin position="160"/>
        <end position="179"/>
    </location>
</feature>
<name>A0ABM0GVW5_SACKO</name>
<feature type="compositionally biased region" description="Basic and acidic residues" evidence="1">
    <location>
        <begin position="530"/>
        <end position="541"/>
    </location>
</feature>
<reference evidence="3" key="1">
    <citation type="submission" date="2025-08" db="UniProtKB">
        <authorList>
            <consortium name="RefSeq"/>
        </authorList>
    </citation>
    <scope>IDENTIFICATION</scope>
    <source>
        <tissue evidence="3">Testes</tissue>
    </source>
</reference>
<dbReference type="PANTHER" id="PTHR15732">
    <property type="entry name" value="PROTEIN MOONRAKER"/>
    <property type="match status" value="1"/>
</dbReference>
<organism evidence="2 3">
    <name type="scientific">Saccoglossus kowalevskii</name>
    <name type="common">Acorn worm</name>
    <dbReference type="NCBI Taxonomy" id="10224"/>
    <lineage>
        <taxon>Eukaryota</taxon>
        <taxon>Metazoa</taxon>
        <taxon>Hemichordata</taxon>
        <taxon>Enteropneusta</taxon>
        <taxon>Harrimaniidae</taxon>
        <taxon>Saccoglossus</taxon>
    </lineage>
</organism>
<dbReference type="InterPro" id="IPR031447">
    <property type="entry name" value="MNR"/>
</dbReference>
<sequence length="988" mass="113227">MAGKVMQRNQLDFTVPSDQTYKPYQQGIIQKSLFAVPNDVIPKHAHYHQNQLQFNLDAPADPTNLTTRSLKPGPIVIEKLGSPHRTRDHRPRFSPLKFSVISEDKMSLAMRLVKRDIKRKLLGQGFNIAQYHEMESPKKTKVTYSKEYKQKLKQKKAKEKTKSSHVKLEERFRGSDVKSSETQTSRPKLKDRHLRSTKVKDSAKENTVQVHMQRPYQSSRIDGAAYPERDTDSPATKQAKEIRRLRKELRYYIQKIDQLSTKDDTVDEDKILPVKPDVTSDGEMAARKLSRQSEQASRNARLLYALQQQVREIQDELIQTGPDSVSHSQKSRTLTRLAAAHRGAVRALQTFIHHMPSHPDSKSGLPKVYNELSALIKQLSMVCAQLEIGESGVPDMILKVPKNEHELFSHQLRSPSFISDSDFMSSKHGSRRQLLGDFHDSQFNSHPERELWEGRNDWLRERVKQKKKKNKKKTKQIKSTPLVQETLYQRPGIKTVDRLRQDVARQRAESHDTPERDAAIRAGIAALLRAADESGRREPPKPRKSQAKYAATKHKPVQSSHPTVFKPSTDKTSVLLPQNLRFKKTIKPTIPDIDHPHFTEATVASKMKVKTVHREPYTEVPDPRPIWSPPGSPSSKAKGVRPVGELSLLGDLGSGIRSPRRLCMDPSIGMSPVKHTYKNKEALTDAEETLKNKLQPILDQADEIADKYRELQRTTQQSLRYNLSERASQAAAANAELLSEMLLEDILLDTAKEFQKIENDNEMEQRAIAIQEAPTVENLLQRLERMETEEDRIRQRWNQVQYVDPEKRHSLTTTDRQNVPSSTLVYSQPEPIHMSSKRADYVATATDEEDDGLNIKPVDGDRLERCTDDEVPMYTSLHFSRLQPELSKHAQSKDKRQVKDDNTEQKKNLIPLFLPSESMQRINDYREKFDDHLKRTSTQSYGSFDPWKLVSELADEIVDDLFDAVTKEMGDVCESYVDGVYTAEFNKE</sequence>
<dbReference type="PANTHER" id="PTHR15732:SF4">
    <property type="entry name" value="PROTEIN MOONRAKER"/>
    <property type="match status" value="1"/>
</dbReference>
<dbReference type="RefSeq" id="XP_002738482.1">
    <property type="nucleotide sequence ID" value="XM_002738436.2"/>
</dbReference>
<feature type="region of interest" description="Disordered" evidence="1">
    <location>
        <begin position="885"/>
        <end position="906"/>
    </location>
</feature>
<feature type="compositionally biased region" description="Pro residues" evidence="1">
    <location>
        <begin position="623"/>
        <end position="632"/>
    </location>
</feature>
<proteinExistence type="predicted"/>
<feature type="compositionally biased region" description="Basic residues" evidence="1">
    <location>
        <begin position="542"/>
        <end position="556"/>
    </location>
</feature>
<dbReference type="GeneID" id="100377435"/>
<keyword evidence="2" id="KW-1185">Reference proteome</keyword>
<feature type="compositionally biased region" description="Basic residues" evidence="1">
    <location>
        <begin position="187"/>
        <end position="197"/>
    </location>
</feature>
<feature type="compositionally biased region" description="Basic and acidic residues" evidence="1">
    <location>
        <begin position="886"/>
        <end position="906"/>
    </location>
</feature>
<evidence type="ECO:0000313" key="2">
    <source>
        <dbReference type="Proteomes" id="UP000694865"/>
    </source>
</evidence>
<dbReference type="Pfam" id="PF15718">
    <property type="entry name" value="MNR"/>
    <property type="match status" value="2"/>
</dbReference>
<evidence type="ECO:0000313" key="3">
    <source>
        <dbReference type="RefSeq" id="XP_002738482.1"/>
    </source>
</evidence>
<feature type="region of interest" description="Disordered" evidence="1">
    <location>
        <begin position="530"/>
        <end position="570"/>
    </location>
</feature>
<protein>
    <submittedName>
        <fullName evidence="3">Uncharacterized protein KIAA0753-like</fullName>
    </submittedName>
</protein>
<accession>A0ABM0GVW5</accession>
<evidence type="ECO:0000256" key="1">
    <source>
        <dbReference type="SAM" id="MobiDB-lite"/>
    </source>
</evidence>
<feature type="region of interest" description="Disordered" evidence="1">
    <location>
        <begin position="152"/>
        <end position="208"/>
    </location>
</feature>
<gene>
    <name evidence="3" type="primary">LOC100377435</name>
</gene>
<feature type="region of interest" description="Disordered" evidence="1">
    <location>
        <begin position="615"/>
        <end position="640"/>
    </location>
</feature>
<dbReference type="Proteomes" id="UP000694865">
    <property type="component" value="Unplaced"/>
</dbReference>